<evidence type="ECO:0000313" key="7">
    <source>
        <dbReference type="EMBL" id="CAL4069655.1"/>
    </source>
</evidence>
<dbReference type="GO" id="GO:0004867">
    <property type="term" value="F:serine-type endopeptidase inhibitor activity"/>
    <property type="evidence" value="ECO:0007669"/>
    <property type="project" value="UniProtKB-KW"/>
</dbReference>
<evidence type="ECO:0000256" key="4">
    <source>
        <dbReference type="RuleBase" id="RU000411"/>
    </source>
</evidence>
<sequence length="458" mass="51908">SRMPLSASWMTGGIFVALLLWMTPGCYGQELNCFQEEQKNVCEDKDKNCKVWADESGQCQENAQWMLSNCRKACGRCDHFGVEDFNMAVFKELSVNSNSSVFMSPYSLWSAFLLTYFGSEGTTKNQLEAALGVRGKKETHKEWKLLDFFLQKPYQQTGTTFRILNKAYFDTSVPLKKCISELIYNLQELNFEDKQATADIINEEVRNTTEGMIPKLIKAKDLRAANFLLLNAVYFKGNWETQFDSKYTERRDFKSEQEKSSVLGKVDMMFDPKRSLKLVKYAPLNAEIAEIPYDNSTISMILIKPYWDVATLDSVLSNLTSANLQDAMSQMVNSTVQLGIPKFRMETRIERDLVKAMNVLGVTEIFSGRADLSGFSRVPLHVDKVIHEAVVEVTEEGTRAAAATAVLGTRFSYPQLAMNKPFIFLIHDKSANVTLFAGTFRHPDDAKPLPTLRSFILE</sequence>
<evidence type="ECO:0000256" key="1">
    <source>
        <dbReference type="ARBA" id="ARBA00022690"/>
    </source>
</evidence>
<dbReference type="PROSITE" id="PS51670">
    <property type="entry name" value="SHKT"/>
    <property type="match status" value="1"/>
</dbReference>
<reference evidence="7 8" key="1">
    <citation type="submission" date="2024-05" db="EMBL/GenBank/DDBJ databases">
        <authorList>
            <person name="Wallberg A."/>
        </authorList>
    </citation>
    <scope>NUCLEOTIDE SEQUENCE [LARGE SCALE GENOMIC DNA]</scope>
</reference>
<evidence type="ECO:0000256" key="3">
    <source>
        <dbReference type="PROSITE-ProRule" id="PRU01005"/>
    </source>
</evidence>
<dbReference type="Proteomes" id="UP001497623">
    <property type="component" value="Unassembled WGS sequence"/>
</dbReference>
<dbReference type="InterPro" id="IPR042178">
    <property type="entry name" value="Serpin_sf_1"/>
</dbReference>
<gene>
    <name evidence="7" type="ORF">MNOR_LOCUS7984</name>
</gene>
<dbReference type="PANTHER" id="PTHR11461:SF278">
    <property type="entry name" value="SERINE PROTEASE INHIBITOR 88EA"/>
    <property type="match status" value="1"/>
</dbReference>
<dbReference type="Pfam" id="PF00079">
    <property type="entry name" value="Serpin"/>
    <property type="match status" value="1"/>
</dbReference>
<comment type="caution">
    <text evidence="3">Lacks conserved residue(s) required for the propagation of feature annotation.</text>
</comment>
<feature type="signal peptide" evidence="5">
    <location>
        <begin position="1"/>
        <end position="28"/>
    </location>
</feature>
<evidence type="ECO:0000256" key="5">
    <source>
        <dbReference type="SAM" id="SignalP"/>
    </source>
</evidence>
<organism evidence="7 8">
    <name type="scientific">Meganyctiphanes norvegica</name>
    <name type="common">Northern krill</name>
    <name type="synonym">Thysanopoda norvegica</name>
    <dbReference type="NCBI Taxonomy" id="48144"/>
    <lineage>
        <taxon>Eukaryota</taxon>
        <taxon>Metazoa</taxon>
        <taxon>Ecdysozoa</taxon>
        <taxon>Arthropoda</taxon>
        <taxon>Crustacea</taxon>
        <taxon>Multicrustacea</taxon>
        <taxon>Malacostraca</taxon>
        <taxon>Eumalacostraca</taxon>
        <taxon>Eucarida</taxon>
        <taxon>Euphausiacea</taxon>
        <taxon>Euphausiidae</taxon>
        <taxon>Meganyctiphanes</taxon>
    </lineage>
</organism>
<dbReference type="PROSITE" id="PS00284">
    <property type="entry name" value="SERPIN"/>
    <property type="match status" value="1"/>
</dbReference>
<dbReference type="Gene3D" id="3.30.497.10">
    <property type="entry name" value="Antithrombin, subunit I, domain 2"/>
    <property type="match status" value="1"/>
</dbReference>
<name>A0AAV2Q7L2_MEGNR</name>
<evidence type="ECO:0000256" key="2">
    <source>
        <dbReference type="ARBA" id="ARBA00022900"/>
    </source>
</evidence>
<dbReference type="PANTHER" id="PTHR11461">
    <property type="entry name" value="SERINE PROTEASE INHIBITOR, SERPIN"/>
    <property type="match status" value="1"/>
</dbReference>
<protein>
    <recommendedName>
        <fullName evidence="6">ShKT domain-containing protein</fullName>
    </recommendedName>
</protein>
<keyword evidence="2" id="KW-0722">Serine protease inhibitor</keyword>
<keyword evidence="1" id="KW-0646">Protease inhibitor</keyword>
<feature type="domain" description="ShKT" evidence="6">
    <location>
        <begin position="42"/>
        <end position="77"/>
    </location>
</feature>
<dbReference type="InterPro" id="IPR000215">
    <property type="entry name" value="Serpin_fam"/>
</dbReference>
<dbReference type="GO" id="GO:0005615">
    <property type="term" value="C:extracellular space"/>
    <property type="evidence" value="ECO:0007669"/>
    <property type="project" value="InterPro"/>
</dbReference>
<accession>A0AAV2Q7L2</accession>
<dbReference type="Pfam" id="PF01549">
    <property type="entry name" value="ShK"/>
    <property type="match status" value="1"/>
</dbReference>
<dbReference type="InterPro" id="IPR042185">
    <property type="entry name" value="Serpin_sf_2"/>
</dbReference>
<proteinExistence type="inferred from homology"/>
<dbReference type="InterPro" id="IPR023796">
    <property type="entry name" value="Serpin_dom"/>
</dbReference>
<comment type="caution">
    <text evidence="7">The sequence shown here is derived from an EMBL/GenBank/DDBJ whole genome shotgun (WGS) entry which is preliminary data.</text>
</comment>
<feature type="non-terminal residue" evidence="7">
    <location>
        <position position="1"/>
    </location>
</feature>
<dbReference type="EMBL" id="CAXKWB010003614">
    <property type="protein sequence ID" value="CAL4069655.1"/>
    <property type="molecule type" value="Genomic_DNA"/>
</dbReference>
<dbReference type="InterPro" id="IPR023795">
    <property type="entry name" value="Serpin_CS"/>
</dbReference>
<comment type="similarity">
    <text evidence="4">Belongs to the serpin family.</text>
</comment>
<dbReference type="AlphaFoldDB" id="A0AAV2Q7L2"/>
<keyword evidence="8" id="KW-1185">Reference proteome</keyword>
<evidence type="ECO:0000313" key="8">
    <source>
        <dbReference type="Proteomes" id="UP001497623"/>
    </source>
</evidence>
<dbReference type="SMART" id="SM00093">
    <property type="entry name" value="SERPIN"/>
    <property type="match status" value="1"/>
</dbReference>
<dbReference type="InterPro" id="IPR003582">
    <property type="entry name" value="ShKT_dom"/>
</dbReference>
<dbReference type="InterPro" id="IPR036186">
    <property type="entry name" value="Serpin_sf"/>
</dbReference>
<dbReference type="Gene3D" id="2.30.39.10">
    <property type="entry name" value="Alpha-1-antitrypsin, domain 1"/>
    <property type="match status" value="1"/>
</dbReference>
<dbReference type="SMART" id="SM00254">
    <property type="entry name" value="ShKT"/>
    <property type="match status" value="1"/>
</dbReference>
<feature type="chain" id="PRO_5043819554" description="ShKT domain-containing protein" evidence="5">
    <location>
        <begin position="29"/>
        <end position="458"/>
    </location>
</feature>
<evidence type="ECO:0000259" key="6">
    <source>
        <dbReference type="PROSITE" id="PS51670"/>
    </source>
</evidence>
<keyword evidence="5" id="KW-0732">Signal</keyword>
<dbReference type="SUPFAM" id="SSF56574">
    <property type="entry name" value="Serpins"/>
    <property type="match status" value="1"/>
</dbReference>